<feature type="compositionally biased region" description="Basic and acidic residues" evidence="1">
    <location>
        <begin position="9"/>
        <end position="31"/>
    </location>
</feature>
<name>W6ZYP7_9APIC</name>
<feature type="region of interest" description="Disordered" evidence="1">
    <location>
        <begin position="1"/>
        <end position="32"/>
    </location>
</feature>
<dbReference type="AlphaFoldDB" id="W6ZYP7"/>
<dbReference type="RefSeq" id="XP_008818935.1">
    <property type="nucleotide sequence ID" value="XM_008820713.1"/>
</dbReference>
<reference evidence="2 3" key="1">
    <citation type="submission" date="2013-02" db="EMBL/GenBank/DDBJ databases">
        <title>The Genome Sequence of Plasmodium inui San Antonio 1.</title>
        <authorList>
            <consortium name="The Broad Institute Genome Sequencing Platform"/>
            <consortium name="The Broad Institute Genome Sequencing Center for Infectious Disease"/>
            <person name="Neafsey D."/>
            <person name="Cheeseman I."/>
            <person name="Volkman S."/>
            <person name="Adams J."/>
            <person name="Walker B."/>
            <person name="Young S.K."/>
            <person name="Zeng Q."/>
            <person name="Gargeya S."/>
            <person name="Fitzgerald M."/>
            <person name="Haas B."/>
            <person name="Abouelleil A."/>
            <person name="Alvarado L."/>
            <person name="Arachchi H.M."/>
            <person name="Berlin A.M."/>
            <person name="Chapman S.B."/>
            <person name="Dewar J."/>
            <person name="Goldberg J."/>
            <person name="Griggs A."/>
            <person name="Gujja S."/>
            <person name="Hansen M."/>
            <person name="Howarth C."/>
            <person name="Imamovic A."/>
            <person name="Larimer J."/>
            <person name="McCowan C."/>
            <person name="Murphy C."/>
            <person name="Neiman D."/>
            <person name="Pearson M."/>
            <person name="Priest M."/>
            <person name="Roberts A."/>
            <person name="Saif S."/>
            <person name="Shea T."/>
            <person name="Sisk P."/>
            <person name="Sykes S."/>
            <person name="Wortman J."/>
            <person name="Nusbaum C."/>
            <person name="Birren B."/>
        </authorList>
    </citation>
    <scope>NUCLEOTIDE SEQUENCE [LARGE SCALE GENOMIC DNA]</scope>
    <source>
        <strain evidence="2 3">San Antonio 1</strain>
    </source>
</reference>
<evidence type="ECO:0000313" key="3">
    <source>
        <dbReference type="Proteomes" id="UP000030640"/>
    </source>
</evidence>
<keyword evidence="3" id="KW-1185">Reference proteome</keyword>
<evidence type="ECO:0000313" key="2">
    <source>
        <dbReference type="EMBL" id="EUD64478.1"/>
    </source>
</evidence>
<organism evidence="2 3">
    <name type="scientific">Plasmodium inui San Antonio 1</name>
    <dbReference type="NCBI Taxonomy" id="1237626"/>
    <lineage>
        <taxon>Eukaryota</taxon>
        <taxon>Sar</taxon>
        <taxon>Alveolata</taxon>
        <taxon>Apicomplexa</taxon>
        <taxon>Aconoidasida</taxon>
        <taxon>Haemosporida</taxon>
        <taxon>Plasmodiidae</taxon>
        <taxon>Plasmodium</taxon>
        <taxon>Plasmodium (Plasmodium)</taxon>
    </lineage>
</organism>
<sequence length="73" mass="8645">MLKSYSIPDPKENENKSEGTRSPLKETEEKGQYSFQRSNYRGIKLKDSRRWTPRQIDISLLLMEGKILKKRES</sequence>
<evidence type="ECO:0000256" key="1">
    <source>
        <dbReference type="SAM" id="MobiDB-lite"/>
    </source>
</evidence>
<protein>
    <submittedName>
        <fullName evidence="2">Uncharacterized protein</fullName>
    </submittedName>
</protein>
<dbReference type="GeneID" id="20040415"/>
<dbReference type="Proteomes" id="UP000030640">
    <property type="component" value="Unassembled WGS sequence"/>
</dbReference>
<proteinExistence type="predicted"/>
<accession>W6ZYP7</accession>
<gene>
    <name evidence="2" type="ORF">C922_05141</name>
</gene>
<dbReference type="EMBL" id="KI965499">
    <property type="protein sequence ID" value="EUD64478.1"/>
    <property type="molecule type" value="Genomic_DNA"/>
</dbReference>
<dbReference type="VEuPathDB" id="PlasmoDB:C922_05141"/>